<keyword evidence="5" id="KW-0862">Zinc</keyword>
<organism evidence="9 10">
    <name type="scientific">Cordyceps javanica</name>
    <dbReference type="NCBI Taxonomy" id="43265"/>
    <lineage>
        <taxon>Eukaryota</taxon>
        <taxon>Fungi</taxon>
        <taxon>Dikarya</taxon>
        <taxon>Ascomycota</taxon>
        <taxon>Pezizomycotina</taxon>
        <taxon>Sordariomycetes</taxon>
        <taxon>Hypocreomycetidae</taxon>
        <taxon>Hypocreales</taxon>
        <taxon>Cordycipitaceae</taxon>
        <taxon>Cordyceps</taxon>
    </lineage>
</organism>
<evidence type="ECO:0000259" key="7">
    <source>
        <dbReference type="Pfam" id="PF00107"/>
    </source>
</evidence>
<feature type="domain" description="Alcohol dehydrogenase-like N-terminal" evidence="8">
    <location>
        <begin position="33"/>
        <end position="150"/>
    </location>
</feature>
<gene>
    <name evidence="9" type="ORF">IF1G_02088</name>
</gene>
<dbReference type="Pfam" id="PF00107">
    <property type="entry name" value="ADH_zinc_N"/>
    <property type="match status" value="1"/>
</dbReference>
<feature type="domain" description="Alcohol dehydrogenase-like C-terminal" evidence="7">
    <location>
        <begin position="201"/>
        <end position="332"/>
    </location>
</feature>
<comment type="pathway">
    <text evidence="2">Secondary metabolite biosynthesis.</text>
</comment>
<reference evidence="9 10" key="1">
    <citation type="journal article" date="2019" name="Appl. Microbiol. Biotechnol.">
        <title>Genome sequence of Isaria javanica and comparative genome analysis insights into family S53 peptidase evolution in fungal entomopathogens.</title>
        <authorList>
            <person name="Lin R."/>
            <person name="Zhang X."/>
            <person name="Xin B."/>
            <person name="Zou M."/>
            <person name="Gao Y."/>
            <person name="Qin F."/>
            <person name="Hu Q."/>
            <person name="Xie B."/>
            <person name="Cheng X."/>
        </authorList>
    </citation>
    <scope>NUCLEOTIDE SEQUENCE [LARGE SCALE GENOMIC DNA]</scope>
    <source>
        <strain evidence="9 10">IJ1G</strain>
    </source>
</reference>
<dbReference type="EMBL" id="SPUK01000002">
    <property type="protein sequence ID" value="TQV99873.1"/>
    <property type="molecule type" value="Genomic_DNA"/>
</dbReference>
<dbReference type="InterPro" id="IPR011032">
    <property type="entry name" value="GroES-like_sf"/>
</dbReference>
<evidence type="ECO:0000313" key="10">
    <source>
        <dbReference type="Proteomes" id="UP000315783"/>
    </source>
</evidence>
<evidence type="ECO:0000256" key="4">
    <source>
        <dbReference type="ARBA" id="ARBA00022723"/>
    </source>
</evidence>
<evidence type="ECO:0000256" key="6">
    <source>
        <dbReference type="ARBA" id="ARBA00023002"/>
    </source>
</evidence>
<dbReference type="Proteomes" id="UP000315783">
    <property type="component" value="Unassembled WGS sequence"/>
</dbReference>
<evidence type="ECO:0000256" key="2">
    <source>
        <dbReference type="ARBA" id="ARBA00005179"/>
    </source>
</evidence>
<dbReference type="GO" id="GO:0016491">
    <property type="term" value="F:oxidoreductase activity"/>
    <property type="evidence" value="ECO:0007669"/>
    <property type="project" value="UniProtKB-KW"/>
</dbReference>
<accession>A0A545VDS4</accession>
<keyword evidence="4" id="KW-0479">Metal-binding</keyword>
<dbReference type="SUPFAM" id="SSF50129">
    <property type="entry name" value="GroES-like"/>
    <property type="match status" value="1"/>
</dbReference>
<name>A0A545VDS4_9HYPO</name>
<dbReference type="PANTHER" id="PTHR43350:SF17">
    <property type="entry name" value="NAD-DEPENDENT ALCOHOL DEHYDROGENASE"/>
    <property type="match status" value="1"/>
</dbReference>
<protein>
    <submittedName>
        <fullName evidence="9">Alcohol dehydrogenase protein</fullName>
    </submittedName>
</protein>
<dbReference type="InterPro" id="IPR013149">
    <property type="entry name" value="ADH-like_C"/>
</dbReference>
<dbReference type="PANTHER" id="PTHR43350">
    <property type="entry name" value="NAD-DEPENDENT ALCOHOL DEHYDROGENASE"/>
    <property type="match status" value="1"/>
</dbReference>
<dbReference type="Pfam" id="PF08240">
    <property type="entry name" value="ADH_N"/>
    <property type="match status" value="1"/>
</dbReference>
<evidence type="ECO:0000313" key="9">
    <source>
        <dbReference type="EMBL" id="TQV99873.1"/>
    </source>
</evidence>
<comment type="cofactor">
    <cofactor evidence="1">
        <name>Zn(2+)</name>
        <dbReference type="ChEBI" id="CHEBI:29105"/>
    </cofactor>
</comment>
<comment type="similarity">
    <text evidence="3">Belongs to the zinc-containing alcohol dehydrogenase family.</text>
</comment>
<evidence type="ECO:0000256" key="3">
    <source>
        <dbReference type="ARBA" id="ARBA00008072"/>
    </source>
</evidence>
<dbReference type="SUPFAM" id="SSF51735">
    <property type="entry name" value="NAD(P)-binding Rossmann-fold domains"/>
    <property type="match status" value="1"/>
</dbReference>
<dbReference type="STRING" id="43265.A0A545VDS4"/>
<comment type="caution">
    <text evidence="9">The sequence shown here is derived from an EMBL/GenBank/DDBJ whole genome shotgun (WGS) entry which is preliminary data.</text>
</comment>
<evidence type="ECO:0000259" key="8">
    <source>
        <dbReference type="Pfam" id="PF08240"/>
    </source>
</evidence>
<sequence>MQVLPPTQRALVIDGGSAGCFVKSLSTPSVTHGSAVIRIEAASILPSYGALCRGISSADSSASAPISGVAGFSAIGRIAALGPDSARLCIGQLVYVDSVVRARDDPDCMFISTHFGGMSEGSRRLKREVWSNGTFAEYANMPLENCIPLDETRLLKELAYSAEDLGYMAYQLVPYAGLLDIELRPGETLIVCPATGFYSSIGVQVAIAMGARVIAMARDEEKLQNIRREVLRTSQHAALQLIKITGDETADTAALRALVPGGADAVLDMTPSSASTSTHTKSAIKALRRGGRVSLMGSTRNIGADVIMLNDIMLKGKMMYERKTILQFVKLLEGGCFPRGPAYVTAKAFALEDWTKAFSAAAELKGIGECAVFMPRDLPQN</sequence>
<dbReference type="AlphaFoldDB" id="A0A545VDS4"/>
<dbReference type="OrthoDB" id="5407715at2759"/>
<dbReference type="CDD" id="cd05188">
    <property type="entry name" value="MDR"/>
    <property type="match status" value="1"/>
</dbReference>
<evidence type="ECO:0000256" key="1">
    <source>
        <dbReference type="ARBA" id="ARBA00001947"/>
    </source>
</evidence>
<proteinExistence type="inferred from homology"/>
<dbReference type="Gene3D" id="3.40.50.720">
    <property type="entry name" value="NAD(P)-binding Rossmann-like Domain"/>
    <property type="match status" value="1"/>
</dbReference>
<evidence type="ECO:0000256" key="5">
    <source>
        <dbReference type="ARBA" id="ARBA00022833"/>
    </source>
</evidence>
<keyword evidence="6" id="KW-0560">Oxidoreductase</keyword>
<keyword evidence="10" id="KW-1185">Reference proteome</keyword>
<dbReference type="InterPro" id="IPR036291">
    <property type="entry name" value="NAD(P)-bd_dom_sf"/>
</dbReference>
<dbReference type="InterPro" id="IPR013154">
    <property type="entry name" value="ADH-like_N"/>
</dbReference>
<dbReference type="Gene3D" id="3.90.180.10">
    <property type="entry name" value="Medium-chain alcohol dehydrogenases, catalytic domain"/>
    <property type="match status" value="1"/>
</dbReference>
<dbReference type="GO" id="GO:0046872">
    <property type="term" value="F:metal ion binding"/>
    <property type="evidence" value="ECO:0007669"/>
    <property type="project" value="UniProtKB-KW"/>
</dbReference>